<name>A0AAW0M1Z2_QUESU</name>
<organism evidence="1">
    <name type="scientific">Quercus suber</name>
    <name type="common">Cork oak</name>
    <dbReference type="NCBI Taxonomy" id="58331"/>
    <lineage>
        <taxon>Eukaryota</taxon>
        <taxon>Viridiplantae</taxon>
        <taxon>Streptophyta</taxon>
        <taxon>Embryophyta</taxon>
        <taxon>Tracheophyta</taxon>
        <taxon>Spermatophyta</taxon>
        <taxon>Magnoliopsida</taxon>
        <taxon>eudicotyledons</taxon>
        <taxon>Gunneridae</taxon>
        <taxon>Pentapetalae</taxon>
        <taxon>rosids</taxon>
        <taxon>fabids</taxon>
        <taxon>Fagales</taxon>
        <taxon>Fagaceae</taxon>
        <taxon>Quercus</taxon>
    </lineage>
</organism>
<sequence>MSVIGEAALSAFFEVLFDKCILMLGQIEINPFPAITNYVYSILTCNADLDSEEPNLRIGRFFVSATRASQGMISLLRKQWLFGNKLDTSNGSLSHRCNARGRRGRRLITLSTIKHG</sequence>
<evidence type="ECO:0000313" key="1">
    <source>
        <dbReference type="EMBL" id="KAK7857570.1"/>
    </source>
</evidence>
<accession>A0AAW0M1Z2</accession>
<reference evidence="1" key="1">
    <citation type="submission" date="2017-12" db="EMBL/GenBank/DDBJ databases">
        <authorList>
            <person name="Barbosa P."/>
            <person name="Usie A."/>
            <person name="Ramos A.M."/>
        </authorList>
    </citation>
    <scope>NUCLEOTIDE SEQUENCE</scope>
    <source>
        <strain evidence="1">HL8</strain>
        <tissue evidence="1">Leaves</tissue>
    </source>
</reference>
<comment type="caution">
    <text evidence="1">The sequence shown here is derived from an EMBL/GenBank/DDBJ whole genome shotgun (WGS) entry which is preliminary data.</text>
</comment>
<reference evidence="1" key="2">
    <citation type="journal article" date="2018" name="Sci. Data">
        <title>The draft genome sequence of cork oak.</title>
        <authorList>
            <person name="Ramos A.M."/>
            <person name="Usie A."/>
            <person name="Barbosa P."/>
            <person name="Barros P.M."/>
            <person name="Capote T."/>
            <person name="Chaves I."/>
            <person name="Simoes F."/>
            <person name="Abreu I."/>
            <person name="Carrasquinho I."/>
            <person name="Faro C."/>
            <person name="Guimaraes J.B."/>
            <person name="Mendonca D."/>
            <person name="Nobrega F."/>
            <person name="Rodrigues L."/>
            <person name="Saibo N.J.M."/>
            <person name="Varela M.C."/>
            <person name="Egas C."/>
            <person name="Matos J."/>
            <person name="Miguel C.M."/>
            <person name="Oliveira M.M."/>
            <person name="Ricardo C.P."/>
            <person name="Goncalves S."/>
        </authorList>
    </citation>
    <scope>NUCLEOTIDE SEQUENCE [LARGE SCALE GENOMIC DNA]</scope>
    <source>
        <strain evidence="1">HL8</strain>
    </source>
</reference>
<proteinExistence type="predicted"/>
<gene>
    <name evidence="1" type="ORF">CFP56_017137</name>
</gene>
<protein>
    <submittedName>
        <fullName evidence="1">Uncharacterized protein</fullName>
    </submittedName>
</protein>
<dbReference type="AlphaFoldDB" id="A0AAW0M1Z2"/>
<reference evidence="1" key="3">
    <citation type="submission" date="2023-07" db="EMBL/GenBank/DDBJ databases">
        <title>An improved reference 1 genome and first organelle genomes of Quercus suber.</title>
        <authorList>
            <consortium name="Genosuber Consortium"/>
            <person name="Usie A."/>
            <person name="Serra O."/>
            <person name="Barros P."/>
        </authorList>
    </citation>
    <scope>NUCLEOTIDE SEQUENCE</scope>
    <source>
        <strain evidence="1">HL8</strain>
        <tissue evidence="1">Leaves</tissue>
    </source>
</reference>
<dbReference type="EMBL" id="PKMF04000026">
    <property type="protein sequence ID" value="KAK7857570.1"/>
    <property type="molecule type" value="Genomic_DNA"/>
</dbReference>